<protein>
    <submittedName>
        <fullName evidence="1">Uncharacterized protein</fullName>
    </submittedName>
</protein>
<organism evidence="1">
    <name type="scientific">uncultured Segetibacter sp</name>
    <dbReference type="NCBI Taxonomy" id="481133"/>
    <lineage>
        <taxon>Bacteria</taxon>
        <taxon>Pseudomonadati</taxon>
        <taxon>Bacteroidota</taxon>
        <taxon>Chitinophagia</taxon>
        <taxon>Chitinophagales</taxon>
        <taxon>Chitinophagaceae</taxon>
        <taxon>Segetibacter</taxon>
        <taxon>environmental samples</taxon>
    </lineage>
</organism>
<evidence type="ECO:0000313" key="1">
    <source>
        <dbReference type="EMBL" id="CAA9490577.1"/>
    </source>
</evidence>
<dbReference type="EMBL" id="CADCVN010000561">
    <property type="protein sequence ID" value="CAA9490577.1"/>
    <property type="molecule type" value="Genomic_DNA"/>
</dbReference>
<gene>
    <name evidence="1" type="ORF">AVDCRST_MAG96-1489</name>
</gene>
<reference evidence="1" key="1">
    <citation type="submission" date="2020-02" db="EMBL/GenBank/DDBJ databases">
        <authorList>
            <person name="Meier V. D."/>
        </authorList>
    </citation>
    <scope>NUCLEOTIDE SEQUENCE</scope>
    <source>
        <strain evidence="1">AVDCRST_MAG96</strain>
    </source>
</reference>
<accession>A0A6J4SFM0</accession>
<dbReference type="AlphaFoldDB" id="A0A6J4SFM0"/>
<name>A0A6J4SFM0_9BACT</name>
<sequence length="41" mass="4749">MLLTALKNMPKRYSNGFQGIKLFQSLRKCSVTNNICTFMIH</sequence>
<proteinExistence type="predicted"/>